<comment type="pathway">
    <text evidence="2 9">Amino-acid biosynthesis; L-tryptophan biosynthesis; L-tryptophan from chorismate: step 4/5.</text>
</comment>
<dbReference type="GO" id="GO:0004640">
    <property type="term" value="F:phosphoribosylanthranilate isomerase activity"/>
    <property type="evidence" value="ECO:0007669"/>
    <property type="project" value="TreeGrafter"/>
</dbReference>
<keyword evidence="8 9" id="KW-0456">Lyase</keyword>
<evidence type="ECO:0000256" key="9">
    <source>
        <dbReference type="HAMAP-Rule" id="MF_00134"/>
    </source>
</evidence>
<keyword evidence="5 9" id="KW-0210">Decarboxylase</keyword>
<dbReference type="InterPro" id="IPR013798">
    <property type="entry name" value="Indole-3-glycerol_P_synth_dom"/>
</dbReference>
<dbReference type="SUPFAM" id="SSF51366">
    <property type="entry name" value="Ribulose-phoshate binding barrel"/>
    <property type="match status" value="1"/>
</dbReference>
<dbReference type="EC" id="4.1.1.48" evidence="9"/>
<keyword evidence="6 9" id="KW-0822">Tryptophan biosynthesis</keyword>
<dbReference type="PANTHER" id="PTHR22854:SF2">
    <property type="entry name" value="INDOLE-3-GLYCEROL-PHOSPHATE SYNTHASE"/>
    <property type="match status" value="1"/>
</dbReference>
<dbReference type="Proteomes" id="UP000078383">
    <property type="component" value="Unassembled WGS sequence"/>
</dbReference>
<evidence type="ECO:0000256" key="3">
    <source>
        <dbReference type="ARBA" id="ARBA00008737"/>
    </source>
</evidence>
<evidence type="ECO:0000256" key="4">
    <source>
        <dbReference type="ARBA" id="ARBA00022605"/>
    </source>
</evidence>
<dbReference type="InterPro" id="IPR011060">
    <property type="entry name" value="RibuloseP-bd_barrel"/>
</dbReference>
<feature type="domain" description="Indole-3-glycerol phosphate synthase" evidence="10">
    <location>
        <begin position="4"/>
        <end position="258"/>
    </location>
</feature>
<dbReference type="EMBL" id="CZBX01000015">
    <property type="protein sequence ID" value="CUQ92455.1"/>
    <property type="molecule type" value="Genomic_DNA"/>
</dbReference>
<name>A0A174ZYM2_9FIRM</name>
<reference evidence="11 12" key="1">
    <citation type="submission" date="2015-09" db="EMBL/GenBank/DDBJ databases">
        <authorList>
            <consortium name="Pathogen Informatics"/>
        </authorList>
    </citation>
    <scope>NUCLEOTIDE SEQUENCE [LARGE SCALE GENOMIC DNA]</scope>
    <source>
        <strain evidence="11 12">2789STDY5834889</strain>
    </source>
</reference>
<dbReference type="InterPro" id="IPR045186">
    <property type="entry name" value="Indole-3-glycerol_P_synth"/>
</dbReference>
<keyword evidence="4 9" id="KW-0028">Amino-acid biosynthesis</keyword>
<dbReference type="NCBIfam" id="NF001377">
    <property type="entry name" value="PRK00278.2-4"/>
    <property type="match status" value="1"/>
</dbReference>
<gene>
    <name evidence="9 11" type="primary">trpC</name>
    <name evidence="11" type="ORF">ERS852502_02634</name>
</gene>
<dbReference type="UniPathway" id="UPA00035">
    <property type="reaction ID" value="UER00043"/>
</dbReference>
<dbReference type="InterPro" id="IPR013785">
    <property type="entry name" value="Aldolase_TIM"/>
</dbReference>
<comment type="catalytic activity">
    <reaction evidence="1 9">
        <text>1-(2-carboxyphenylamino)-1-deoxy-D-ribulose 5-phosphate + H(+) = (1S,2R)-1-C-(indol-3-yl)glycerol 3-phosphate + CO2 + H2O</text>
        <dbReference type="Rhea" id="RHEA:23476"/>
        <dbReference type="ChEBI" id="CHEBI:15377"/>
        <dbReference type="ChEBI" id="CHEBI:15378"/>
        <dbReference type="ChEBI" id="CHEBI:16526"/>
        <dbReference type="ChEBI" id="CHEBI:58613"/>
        <dbReference type="ChEBI" id="CHEBI:58866"/>
        <dbReference type="EC" id="4.1.1.48"/>
    </reaction>
</comment>
<evidence type="ECO:0000256" key="7">
    <source>
        <dbReference type="ARBA" id="ARBA00023141"/>
    </source>
</evidence>
<evidence type="ECO:0000313" key="11">
    <source>
        <dbReference type="EMBL" id="CUQ92455.1"/>
    </source>
</evidence>
<dbReference type="RefSeq" id="WP_055173386.1">
    <property type="nucleotide sequence ID" value="NZ_CZBX01000015.1"/>
</dbReference>
<organism evidence="11 12">
    <name type="scientific">[Ruminococcus] torques</name>
    <dbReference type="NCBI Taxonomy" id="33039"/>
    <lineage>
        <taxon>Bacteria</taxon>
        <taxon>Bacillati</taxon>
        <taxon>Bacillota</taxon>
        <taxon>Clostridia</taxon>
        <taxon>Lachnospirales</taxon>
        <taxon>Lachnospiraceae</taxon>
        <taxon>Mediterraneibacter</taxon>
    </lineage>
</organism>
<dbReference type="FunFam" id="3.20.20.70:FF:000024">
    <property type="entry name" value="Indole-3-glycerol phosphate synthase"/>
    <property type="match status" value="1"/>
</dbReference>
<evidence type="ECO:0000256" key="8">
    <source>
        <dbReference type="ARBA" id="ARBA00023239"/>
    </source>
</evidence>
<dbReference type="GO" id="GO:0004425">
    <property type="term" value="F:indole-3-glycerol-phosphate synthase activity"/>
    <property type="evidence" value="ECO:0007669"/>
    <property type="project" value="UniProtKB-UniRule"/>
</dbReference>
<evidence type="ECO:0000256" key="6">
    <source>
        <dbReference type="ARBA" id="ARBA00022822"/>
    </source>
</evidence>
<dbReference type="CDD" id="cd00331">
    <property type="entry name" value="IGPS"/>
    <property type="match status" value="1"/>
</dbReference>
<evidence type="ECO:0000256" key="2">
    <source>
        <dbReference type="ARBA" id="ARBA00004696"/>
    </source>
</evidence>
<accession>A0A174ZYM2</accession>
<evidence type="ECO:0000259" key="10">
    <source>
        <dbReference type="Pfam" id="PF00218"/>
    </source>
</evidence>
<evidence type="ECO:0000256" key="5">
    <source>
        <dbReference type="ARBA" id="ARBA00022793"/>
    </source>
</evidence>
<protein>
    <recommendedName>
        <fullName evidence="9">Indole-3-glycerol phosphate synthase</fullName>
        <shortName evidence="9">IGPS</shortName>
        <ecNumber evidence="9">4.1.1.48</ecNumber>
    </recommendedName>
</protein>
<dbReference type="Pfam" id="PF00218">
    <property type="entry name" value="IGPS"/>
    <property type="match status" value="1"/>
</dbReference>
<dbReference type="HAMAP" id="MF_00134_B">
    <property type="entry name" value="IGPS_B"/>
    <property type="match status" value="1"/>
</dbReference>
<evidence type="ECO:0000256" key="1">
    <source>
        <dbReference type="ARBA" id="ARBA00001633"/>
    </source>
</evidence>
<dbReference type="OrthoDB" id="9804217at2"/>
<dbReference type="GO" id="GO:0000162">
    <property type="term" value="P:L-tryptophan biosynthetic process"/>
    <property type="evidence" value="ECO:0007669"/>
    <property type="project" value="UniProtKB-UniRule"/>
</dbReference>
<dbReference type="PANTHER" id="PTHR22854">
    <property type="entry name" value="TRYPTOPHAN BIOSYNTHESIS PROTEIN"/>
    <property type="match status" value="1"/>
</dbReference>
<proteinExistence type="inferred from homology"/>
<evidence type="ECO:0000313" key="12">
    <source>
        <dbReference type="Proteomes" id="UP000078383"/>
    </source>
</evidence>
<sequence>MNILEKITEHTKERIEEEKKIVPLEEVRRQAEEKGIKDQIPAFEQALRADGLSFICEAKKASPSKGLIAPDFPYVEIARDYEAGGAAAISCLTEPFWFRGSDAYLKEIVQNVSIPVLRKDFTCDEYMIYQAKAMGASAVLLICSVLEDGRLKAYHQLADELGLSALVETHNEEEILRAQKIGAKIIGVNNRNLKDFTVDIKNSIRLREMVSSETVFVSESGIRGVEDMKALYENGTDAVLIGELLMRKSDRKAALMELKQQTGRQLDMN</sequence>
<dbReference type="Gene3D" id="3.20.20.70">
    <property type="entry name" value="Aldolase class I"/>
    <property type="match status" value="1"/>
</dbReference>
<keyword evidence="7 9" id="KW-0057">Aromatic amino acid biosynthesis</keyword>
<comment type="similarity">
    <text evidence="3 9">Belongs to the TrpC family.</text>
</comment>
<dbReference type="AlphaFoldDB" id="A0A174ZYM2"/>